<organism evidence="1 2">
    <name type="scientific">Marininema halotolerans</name>
    <dbReference type="NCBI Taxonomy" id="1155944"/>
    <lineage>
        <taxon>Bacteria</taxon>
        <taxon>Bacillati</taxon>
        <taxon>Bacillota</taxon>
        <taxon>Bacilli</taxon>
        <taxon>Bacillales</taxon>
        <taxon>Thermoactinomycetaceae</taxon>
        <taxon>Marininema</taxon>
    </lineage>
</organism>
<proteinExistence type="predicted"/>
<evidence type="ECO:0000313" key="2">
    <source>
        <dbReference type="Proteomes" id="UP000198660"/>
    </source>
</evidence>
<sequence length="102" mass="11902">MDECLFQFLEENYPEDDDASSVWMYITLLVKYEGYEIRDLVSAYHEFVETKKCGTQGVEYISNWSGTMKGGIGIDKETCNEALLLSHWKKVMDEYSEKYGEE</sequence>
<dbReference type="Proteomes" id="UP000198660">
    <property type="component" value="Unassembled WGS sequence"/>
</dbReference>
<dbReference type="RefSeq" id="WP_091837907.1">
    <property type="nucleotide sequence ID" value="NZ_FPAA01000009.1"/>
</dbReference>
<evidence type="ECO:0000313" key="1">
    <source>
        <dbReference type="EMBL" id="SFS86064.1"/>
    </source>
</evidence>
<dbReference type="EMBL" id="FPAA01000009">
    <property type="protein sequence ID" value="SFS86064.1"/>
    <property type="molecule type" value="Genomic_DNA"/>
</dbReference>
<protein>
    <submittedName>
        <fullName evidence="1">Uncharacterized protein</fullName>
    </submittedName>
</protein>
<accession>A0A1I6TA28</accession>
<reference evidence="2" key="1">
    <citation type="submission" date="2016-10" db="EMBL/GenBank/DDBJ databases">
        <authorList>
            <person name="Varghese N."/>
            <person name="Submissions S."/>
        </authorList>
    </citation>
    <scope>NUCLEOTIDE SEQUENCE [LARGE SCALE GENOMIC DNA]</scope>
    <source>
        <strain evidence="2">DSM 45789</strain>
    </source>
</reference>
<dbReference type="AlphaFoldDB" id="A0A1I6TA28"/>
<keyword evidence="2" id="KW-1185">Reference proteome</keyword>
<gene>
    <name evidence="1" type="ORF">SAMN05444972_109119</name>
</gene>
<dbReference type="OrthoDB" id="2989349at2"/>
<name>A0A1I6TA28_9BACL</name>